<evidence type="ECO:0000313" key="3">
    <source>
        <dbReference type="EMBL" id="GGA70011.1"/>
    </source>
</evidence>
<dbReference type="PROSITE" id="PS50110">
    <property type="entry name" value="RESPONSE_REGULATORY"/>
    <property type="match status" value="1"/>
</dbReference>
<sequence length="117" mass="12740">MNNLRIFVVEDEALVAMNLEMILEDLGCQVVGPAMRFDKALAMVDDGVKADAAILDVNVAGREVFPLAEKLGELGIPMVFATGYDQTGFPEKWSANPAVRKPYTLEDVEKALKQALA</sequence>
<comment type="caution">
    <text evidence="3">The sequence shown here is derived from an EMBL/GenBank/DDBJ whole genome shotgun (WGS) entry which is preliminary data.</text>
</comment>
<dbReference type="InterPro" id="IPR001789">
    <property type="entry name" value="Sig_transdc_resp-reg_receiver"/>
</dbReference>
<dbReference type="Pfam" id="PF00072">
    <property type="entry name" value="Response_reg"/>
    <property type="match status" value="1"/>
</dbReference>
<dbReference type="GO" id="GO:0000160">
    <property type="term" value="P:phosphorelay signal transduction system"/>
    <property type="evidence" value="ECO:0007669"/>
    <property type="project" value="InterPro"/>
</dbReference>
<dbReference type="InterPro" id="IPR011006">
    <property type="entry name" value="CheY-like_superfamily"/>
</dbReference>
<evidence type="ECO:0000259" key="2">
    <source>
        <dbReference type="PROSITE" id="PS50110"/>
    </source>
</evidence>
<keyword evidence="1" id="KW-0597">Phosphoprotein</keyword>
<organism evidence="3 4">
    <name type="scientific">Nitratireductor aestuarii</name>
    <dbReference type="NCBI Taxonomy" id="1735103"/>
    <lineage>
        <taxon>Bacteria</taxon>
        <taxon>Pseudomonadati</taxon>
        <taxon>Pseudomonadota</taxon>
        <taxon>Alphaproteobacteria</taxon>
        <taxon>Hyphomicrobiales</taxon>
        <taxon>Phyllobacteriaceae</taxon>
        <taxon>Nitratireductor</taxon>
    </lineage>
</organism>
<dbReference type="SMART" id="SM00448">
    <property type="entry name" value="REC"/>
    <property type="match status" value="1"/>
</dbReference>
<accession>A0A916W5S1</accession>
<name>A0A916W5S1_9HYPH</name>
<dbReference type="EMBL" id="BMIF01000007">
    <property type="protein sequence ID" value="GGA70011.1"/>
    <property type="molecule type" value="Genomic_DNA"/>
</dbReference>
<proteinExistence type="predicted"/>
<keyword evidence="4" id="KW-1185">Reference proteome</keyword>
<dbReference type="Gene3D" id="3.40.50.2300">
    <property type="match status" value="1"/>
</dbReference>
<evidence type="ECO:0000313" key="4">
    <source>
        <dbReference type="Proteomes" id="UP000636264"/>
    </source>
</evidence>
<gene>
    <name evidence="3" type="ORF">GCM10011385_24770</name>
</gene>
<feature type="modified residue" description="4-aspartylphosphate" evidence="1">
    <location>
        <position position="56"/>
    </location>
</feature>
<dbReference type="AlphaFoldDB" id="A0A916W5S1"/>
<evidence type="ECO:0000256" key="1">
    <source>
        <dbReference type="PROSITE-ProRule" id="PRU00169"/>
    </source>
</evidence>
<reference evidence="3" key="1">
    <citation type="journal article" date="2014" name="Int. J. Syst. Evol. Microbiol.">
        <title>Complete genome sequence of Corynebacterium casei LMG S-19264T (=DSM 44701T), isolated from a smear-ripened cheese.</title>
        <authorList>
            <consortium name="US DOE Joint Genome Institute (JGI-PGF)"/>
            <person name="Walter F."/>
            <person name="Albersmeier A."/>
            <person name="Kalinowski J."/>
            <person name="Ruckert C."/>
        </authorList>
    </citation>
    <scope>NUCLEOTIDE SEQUENCE</scope>
    <source>
        <strain evidence="3">CGMCC 1.15320</strain>
    </source>
</reference>
<dbReference type="SUPFAM" id="SSF52172">
    <property type="entry name" value="CheY-like"/>
    <property type="match status" value="1"/>
</dbReference>
<reference evidence="3" key="2">
    <citation type="submission" date="2020-09" db="EMBL/GenBank/DDBJ databases">
        <authorList>
            <person name="Sun Q."/>
            <person name="Zhou Y."/>
        </authorList>
    </citation>
    <scope>NUCLEOTIDE SEQUENCE</scope>
    <source>
        <strain evidence="3">CGMCC 1.15320</strain>
    </source>
</reference>
<dbReference type="Proteomes" id="UP000636264">
    <property type="component" value="Unassembled WGS sequence"/>
</dbReference>
<protein>
    <submittedName>
        <fullName evidence="3">Response regulator</fullName>
    </submittedName>
</protein>
<feature type="domain" description="Response regulatory" evidence="2">
    <location>
        <begin position="5"/>
        <end position="116"/>
    </location>
</feature>